<sequence length="421" mass="47296">MKANLSTGIVHQDYVIFGFHLGSIAIYSTLEESPEELSRFKVSKRGDPVLDMHVTDSRLFVLTRDGKYSIFCLDDFPELTLLEVVTTIETPARFYFEPINDQRFIWGFRGSEFALSSIDTPVPFVSFECGGGNRILDLSPTYRKGKLTGFKYEYIARGVLQLVDFDLPLVQHIRGPYHKFTIFGLTIITHPEMPSILTAGVDTEIQLHVVDDQGIARRKWTSSFHSSSVHSLASLQTTKNEVLVSSCGGNSQVKVWKASKDSLKVQAEFQGTPTFRYVSNAMVEFNGRIFIFAAASIRELHFFEFLVPEKKVDRLKIWENVEYSTFIKVDCFATNENICLFAAATSGFAYCFEWNPSNDNDIQFIQVKCLDCGLSAICSMKEDKLAATGGESGEICLVDFAKEEVAAKLDNVHFSTIPDIC</sequence>
<organism evidence="1 2">
    <name type="scientific">Panagrolaimus sp. JU765</name>
    <dbReference type="NCBI Taxonomy" id="591449"/>
    <lineage>
        <taxon>Eukaryota</taxon>
        <taxon>Metazoa</taxon>
        <taxon>Ecdysozoa</taxon>
        <taxon>Nematoda</taxon>
        <taxon>Chromadorea</taxon>
        <taxon>Rhabditida</taxon>
        <taxon>Tylenchina</taxon>
        <taxon>Panagrolaimomorpha</taxon>
        <taxon>Panagrolaimoidea</taxon>
        <taxon>Panagrolaimidae</taxon>
        <taxon>Panagrolaimus</taxon>
    </lineage>
</organism>
<protein>
    <submittedName>
        <fullName evidence="2">Uncharacterized protein</fullName>
    </submittedName>
</protein>
<dbReference type="Proteomes" id="UP000887576">
    <property type="component" value="Unplaced"/>
</dbReference>
<reference evidence="2" key="1">
    <citation type="submission" date="2022-11" db="UniProtKB">
        <authorList>
            <consortium name="WormBaseParasite"/>
        </authorList>
    </citation>
    <scope>IDENTIFICATION</scope>
</reference>
<name>A0AC34RHY5_9BILA</name>
<proteinExistence type="predicted"/>
<dbReference type="WBParaSite" id="JU765_v2.g715.t1">
    <property type="protein sequence ID" value="JU765_v2.g715.t1"/>
    <property type="gene ID" value="JU765_v2.g715"/>
</dbReference>
<accession>A0AC34RHY5</accession>
<evidence type="ECO:0000313" key="2">
    <source>
        <dbReference type="WBParaSite" id="JU765_v2.g715.t1"/>
    </source>
</evidence>
<evidence type="ECO:0000313" key="1">
    <source>
        <dbReference type="Proteomes" id="UP000887576"/>
    </source>
</evidence>